<proteinExistence type="predicted"/>
<evidence type="ECO:0000313" key="2">
    <source>
        <dbReference type="EMBL" id="HGB35684.1"/>
    </source>
</evidence>
<name>A0A7V3NUX0_UNCW3</name>
<reference evidence="2" key="1">
    <citation type="journal article" date="2020" name="mSystems">
        <title>Genome- and Community-Level Interaction Insights into Carbon Utilization and Element Cycling Functions of Hydrothermarchaeota in Hydrothermal Sediment.</title>
        <authorList>
            <person name="Zhou Z."/>
            <person name="Liu Y."/>
            <person name="Xu W."/>
            <person name="Pan J."/>
            <person name="Luo Z.H."/>
            <person name="Li M."/>
        </authorList>
    </citation>
    <scope>NUCLEOTIDE SEQUENCE [LARGE SCALE GENOMIC DNA]</scope>
    <source>
        <strain evidence="2">SpSt-754</strain>
    </source>
</reference>
<dbReference type="EMBL" id="DTGD01000080">
    <property type="protein sequence ID" value="HGB35684.1"/>
    <property type="molecule type" value="Genomic_DNA"/>
</dbReference>
<keyword evidence="1" id="KW-0812">Transmembrane</keyword>
<dbReference type="AlphaFoldDB" id="A0A7V3NUX0"/>
<feature type="transmembrane region" description="Helical" evidence="1">
    <location>
        <begin position="20"/>
        <end position="41"/>
    </location>
</feature>
<sequence>MTLQLIHVNLYFLVVKMKIVLIIGAVLLLILIQILLIKVNVGKKEFILTIRNIFATLLKDLSV</sequence>
<evidence type="ECO:0000256" key="1">
    <source>
        <dbReference type="SAM" id="Phobius"/>
    </source>
</evidence>
<keyword evidence="1" id="KW-1133">Transmembrane helix</keyword>
<keyword evidence="1" id="KW-0472">Membrane</keyword>
<comment type="caution">
    <text evidence="2">The sequence shown here is derived from an EMBL/GenBank/DDBJ whole genome shotgun (WGS) entry which is preliminary data.</text>
</comment>
<accession>A0A7V3NUX0</accession>
<gene>
    <name evidence="2" type="ORF">ENV38_02105</name>
</gene>
<organism evidence="2">
    <name type="scientific">candidate division WOR-3 bacterium</name>
    <dbReference type="NCBI Taxonomy" id="2052148"/>
    <lineage>
        <taxon>Bacteria</taxon>
        <taxon>Bacteria division WOR-3</taxon>
    </lineage>
</organism>
<protein>
    <submittedName>
        <fullName evidence="2">Uncharacterized protein</fullName>
    </submittedName>
</protein>